<dbReference type="Pfam" id="PF01709">
    <property type="entry name" value="Transcrip_reg"/>
    <property type="match status" value="2"/>
</dbReference>
<dbReference type="GO" id="GO:0005829">
    <property type="term" value="C:cytosol"/>
    <property type="evidence" value="ECO:0007669"/>
    <property type="project" value="TreeGrafter"/>
</dbReference>
<sequence>MSGHNKWSKIKRQKAGTDAAKSKIFGKLARMITIAAKQGKGLEQAKEKAREFGMPKENIERAVKKSSESSAENMEHIIYESYGPGGSALIIEALTGNRNKAAQEIKFILGKHGFSLAAPGSAMWAFKKEPATNDLQPTATVKITEEESKALEKLMDELEDNDEIQEVYTNAE</sequence>
<organism evidence="7 8">
    <name type="scientific">Candidatus Zambryskibacteria bacterium RIFCSPHIGHO2_01_FULL_49_18</name>
    <dbReference type="NCBI Taxonomy" id="1802740"/>
    <lineage>
        <taxon>Bacteria</taxon>
        <taxon>Candidatus Zambryskiibacteriota</taxon>
    </lineage>
</organism>
<comment type="similarity">
    <text evidence="1">Belongs to the TACO1 family.</text>
</comment>
<protein>
    <recommendedName>
        <fullName evidence="9">Transcriptional regulator</fullName>
    </recommendedName>
</protein>
<dbReference type="InterPro" id="IPR017856">
    <property type="entry name" value="Integrase-like_N"/>
</dbReference>
<feature type="domain" description="TACO1/YebC-like second and third" evidence="5">
    <location>
        <begin position="134"/>
        <end position="171"/>
    </location>
</feature>
<evidence type="ECO:0000313" key="8">
    <source>
        <dbReference type="Proteomes" id="UP000178612"/>
    </source>
</evidence>
<dbReference type="SUPFAM" id="SSF75625">
    <property type="entry name" value="YebC-like"/>
    <property type="match status" value="1"/>
</dbReference>
<comment type="caution">
    <text evidence="7">The sequence shown here is derived from an EMBL/GenBank/DDBJ whole genome shotgun (WGS) entry which is preliminary data.</text>
</comment>
<gene>
    <name evidence="7" type="ORF">A2758_00495</name>
</gene>
<evidence type="ECO:0000313" key="7">
    <source>
        <dbReference type="EMBL" id="OHA91575.1"/>
    </source>
</evidence>
<dbReference type="Gene3D" id="1.10.10.200">
    <property type="match status" value="1"/>
</dbReference>
<accession>A0A1G2T2R4</accession>
<dbReference type="Gene3D" id="3.30.70.980">
    <property type="match status" value="1"/>
</dbReference>
<dbReference type="InterPro" id="IPR026564">
    <property type="entry name" value="Transcrip_reg_TACO1-like_dom3"/>
</dbReference>
<dbReference type="Pfam" id="PF20772">
    <property type="entry name" value="TACO1_YebC_N"/>
    <property type="match status" value="1"/>
</dbReference>
<dbReference type="PANTHER" id="PTHR12532">
    <property type="entry name" value="TRANSLATIONAL ACTIVATOR OF CYTOCHROME C OXIDASE 1"/>
    <property type="match status" value="1"/>
</dbReference>
<keyword evidence="3" id="KW-0804">Transcription</keyword>
<dbReference type="EMBL" id="MHVJ01000011">
    <property type="protein sequence ID" value="OHA91575.1"/>
    <property type="molecule type" value="Genomic_DNA"/>
</dbReference>
<evidence type="ECO:0000259" key="6">
    <source>
        <dbReference type="Pfam" id="PF20772"/>
    </source>
</evidence>
<dbReference type="InterPro" id="IPR049083">
    <property type="entry name" value="TACO1_YebC_N"/>
</dbReference>
<dbReference type="GO" id="GO:0003677">
    <property type="term" value="F:DNA binding"/>
    <property type="evidence" value="ECO:0007669"/>
    <property type="project" value="UniProtKB-KW"/>
</dbReference>
<dbReference type="InterPro" id="IPR002876">
    <property type="entry name" value="Transcrip_reg_TACO1-like"/>
</dbReference>
<reference evidence="7 8" key="1">
    <citation type="journal article" date="2016" name="Nat. Commun.">
        <title>Thousands of microbial genomes shed light on interconnected biogeochemical processes in an aquifer system.</title>
        <authorList>
            <person name="Anantharaman K."/>
            <person name="Brown C.T."/>
            <person name="Hug L.A."/>
            <person name="Sharon I."/>
            <person name="Castelle C.J."/>
            <person name="Probst A.J."/>
            <person name="Thomas B.C."/>
            <person name="Singh A."/>
            <person name="Wilkins M.J."/>
            <person name="Karaoz U."/>
            <person name="Brodie E.L."/>
            <person name="Williams K.H."/>
            <person name="Hubbard S.S."/>
            <person name="Banfield J.F."/>
        </authorList>
    </citation>
    <scope>NUCLEOTIDE SEQUENCE [LARGE SCALE GENOMIC DNA]</scope>
</reference>
<keyword evidence="2" id="KW-0805">Transcription regulation</keyword>
<name>A0A1G2T2R4_9BACT</name>
<evidence type="ECO:0000256" key="1">
    <source>
        <dbReference type="ARBA" id="ARBA00008724"/>
    </source>
</evidence>
<feature type="domain" description="TACO1/YebC-like N-terminal" evidence="6">
    <location>
        <begin position="5"/>
        <end position="68"/>
    </location>
</feature>
<evidence type="ECO:0000256" key="4">
    <source>
        <dbReference type="SAM" id="MobiDB-lite"/>
    </source>
</evidence>
<dbReference type="PANTHER" id="PTHR12532:SF0">
    <property type="entry name" value="TRANSLATIONAL ACTIVATOR OF CYTOCHROME C OXIDASE 1"/>
    <property type="match status" value="1"/>
</dbReference>
<dbReference type="InterPro" id="IPR029072">
    <property type="entry name" value="YebC-like"/>
</dbReference>
<dbReference type="AlphaFoldDB" id="A0A1G2T2R4"/>
<evidence type="ECO:0008006" key="9">
    <source>
        <dbReference type="Google" id="ProtNLM"/>
    </source>
</evidence>
<evidence type="ECO:0000259" key="5">
    <source>
        <dbReference type="Pfam" id="PF01709"/>
    </source>
</evidence>
<dbReference type="Proteomes" id="UP000178612">
    <property type="component" value="Unassembled WGS sequence"/>
</dbReference>
<feature type="region of interest" description="Disordered" evidence="4">
    <location>
        <begin position="46"/>
        <end position="70"/>
    </location>
</feature>
<evidence type="ECO:0000256" key="3">
    <source>
        <dbReference type="ARBA" id="ARBA00023163"/>
    </source>
</evidence>
<feature type="domain" description="TACO1/YebC-like second and third" evidence="5">
    <location>
        <begin position="74"/>
        <end position="128"/>
    </location>
</feature>
<proteinExistence type="inferred from homology"/>
<evidence type="ECO:0000256" key="2">
    <source>
        <dbReference type="ARBA" id="ARBA00023015"/>
    </source>
</evidence>
<dbReference type="InterPro" id="IPR048300">
    <property type="entry name" value="TACO1_YebC-like_2nd/3rd_dom"/>
</dbReference>